<sequence>MRIKAAVSATDSDSPNDSNQGATSGDKLEAPNPAEMNPANVTPT</sequence>
<evidence type="ECO:0000256" key="1">
    <source>
        <dbReference type="SAM" id="MobiDB-lite"/>
    </source>
</evidence>
<feature type="compositionally biased region" description="Polar residues" evidence="1">
    <location>
        <begin position="9"/>
        <end position="23"/>
    </location>
</feature>
<reference evidence="2" key="1">
    <citation type="submission" date="2020-05" db="EMBL/GenBank/DDBJ databases">
        <authorList>
            <person name="Chiriac C."/>
            <person name="Salcher M."/>
            <person name="Ghai R."/>
            <person name="Kavagutti S V."/>
        </authorList>
    </citation>
    <scope>NUCLEOTIDE SEQUENCE</scope>
</reference>
<dbReference type="AlphaFoldDB" id="A0A6J6EHB0"/>
<dbReference type="EMBL" id="CAEZTT010000042">
    <property type="protein sequence ID" value="CAB4574819.1"/>
    <property type="molecule type" value="Genomic_DNA"/>
</dbReference>
<gene>
    <name evidence="2" type="ORF">UFOPK1726_00504</name>
</gene>
<protein>
    <submittedName>
        <fullName evidence="2">Unannotated protein</fullName>
    </submittedName>
</protein>
<proteinExistence type="predicted"/>
<organism evidence="2">
    <name type="scientific">freshwater metagenome</name>
    <dbReference type="NCBI Taxonomy" id="449393"/>
    <lineage>
        <taxon>unclassified sequences</taxon>
        <taxon>metagenomes</taxon>
        <taxon>ecological metagenomes</taxon>
    </lineage>
</organism>
<name>A0A6J6EHB0_9ZZZZ</name>
<feature type="region of interest" description="Disordered" evidence="1">
    <location>
        <begin position="1"/>
        <end position="44"/>
    </location>
</feature>
<evidence type="ECO:0000313" key="2">
    <source>
        <dbReference type="EMBL" id="CAB4574819.1"/>
    </source>
</evidence>
<accession>A0A6J6EHB0</accession>